<dbReference type="Proteomes" id="UP001058074">
    <property type="component" value="Unassembled WGS sequence"/>
</dbReference>
<accession>A0ACB5RDM9</accession>
<gene>
    <name evidence="1" type="ORF">rsdtw13_26260</name>
</gene>
<keyword evidence="2" id="KW-1185">Reference proteome</keyword>
<evidence type="ECO:0000313" key="1">
    <source>
        <dbReference type="EMBL" id="GKX67368.1"/>
    </source>
</evidence>
<comment type="caution">
    <text evidence="1">The sequence shown here is derived from an EMBL/GenBank/DDBJ whole genome shotgun (WGS) entry which is preliminary data.</text>
</comment>
<evidence type="ECO:0000313" key="2">
    <source>
        <dbReference type="Proteomes" id="UP001058074"/>
    </source>
</evidence>
<proteinExistence type="predicted"/>
<reference evidence="1" key="1">
    <citation type="journal article" date="2025" name="Int. J. Syst. Evol. Microbiol.">
        <title>Inconstantimicrobium mannanitabidum sp. nov., a novel member of the family Clostridiaceae isolated from anoxic soil under the treatment of reductive soil disinfestation.</title>
        <authorList>
            <person name="Ueki A."/>
            <person name="Tonouchi A."/>
            <person name="Honma S."/>
            <person name="Kaku N."/>
            <person name="Ueki K."/>
        </authorList>
    </citation>
    <scope>NUCLEOTIDE SEQUENCE</scope>
    <source>
        <strain evidence="1">TW13</strain>
    </source>
</reference>
<dbReference type="EMBL" id="BROD01000001">
    <property type="protein sequence ID" value="GKX67368.1"/>
    <property type="molecule type" value="Genomic_DNA"/>
</dbReference>
<name>A0ACB5RDM9_9CLOT</name>
<protein>
    <submittedName>
        <fullName evidence="1">Cyclase</fullName>
    </submittedName>
</protein>
<sequence length="227" mass="25930">MKVIDLTHLIYSDMPVFPGDEKPYFEKVSTLESDGFRESKIMMNSHTGTHIDAPAHMLGEAQYLDNIHIGQFIGKAIILDFSHIDKSMASESQLKDYIDKYIIDVNHLKVYKENIEKAEFIIIKTGWSKYWGEEKYYKNFPCLSEEAAQWLSQFTLKGVGVDTISIDDIESTAFPVHKALLKKNIIIIENLTNLEEVSKKRFILSVMPLRNKDADGSPVRAVAIEEI</sequence>
<organism evidence="1 2">
    <name type="scientific">Inconstantimicrobium mannanitabidum</name>
    <dbReference type="NCBI Taxonomy" id="1604901"/>
    <lineage>
        <taxon>Bacteria</taxon>
        <taxon>Bacillati</taxon>
        <taxon>Bacillota</taxon>
        <taxon>Clostridia</taxon>
        <taxon>Eubacteriales</taxon>
        <taxon>Clostridiaceae</taxon>
        <taxon>Inconstantimicrobium</taxon>
    </lineage>
</organism>